<protein>
    <submittedName>
        <fullName evidence="2">Uncharacterized protein</fullName>
    </submittedName>
</protein>
<reference evidence="2" key="1">
    <citation type="submission" date="2022-11" db="UniProtKB">
        <authorList>
            <consortium name="WormBaseParasite"/>
        </authorList>
    </citation>
    <scope>IDENTIFICATION</scope>
</reference>
<accession>A0A915HWP3</accession>
<evidence type="ECO:0000313" key="2">
    <source>
        <dbReference type="WBParaSite" id="nRc.2.0.1.t05746-RA"/>
    </source>
</evidence>
<organism evidence="1 2">
    <name type="scientific">Romanomermis culicivorax</name>
    <name type="common">Nematode worm</name>
    <dbReference type="NCBI Taxonomy" id="13658"/>
    <lineage>
        <taxon>Eukaryota</taxon>
        <taxon>Metazoa</taxon>
        <taxon>Ecdysozoa</taxon>
        <taxon>Nematoda</taxon>
        <taxon>Enoplea</taxon>
        <taxon>Dorylaimia</taxon>
        <taxon>Mermithida</taxon>
        <taxon>Mermithoidea</taxon>
        <taxon>Mermithidae</taxon>
        <taxon>Romanomermis</taxon>
    </lineage>
</organism>
<dbReference type="Proteomes" id="UP000887565">
    <property type="component" value="Unplaced"/>
</dbReference>
<sequence length="106" mass="12053">MEHEKKASQVTFPFCSSVERREVGGNIRLRPGTNLYLALNGFDIFQEILGFFPVFPVQLKIPGLFPVAMNPVEIHGHRIIDIYKSLLNTLPPKRQPQTEIHHSTTS</sequence>
<evidence type="ECO:0000313" key="1">
    <source>
        <dbReference type="Proteomes" id="UP000887565"/>
    </source>
</evidence>
<proteinExistence type="predicted"/>
<dbReference type="AlphaFoldDB" id="A0A915HWP3"/>
<keyword evidence="1" id="KW-1185">Reference proteome</keyword>
<name>A0A915HWP3_ROMCU</name>
<dbReference type="WBParaSite" id="nRc.2.0.1.t05746-RA">
    <property type="protein sequence ID" value="nRc.2.0.1.t05746-RA"/>
    <property type="gene ID" value="nRc.2.0.1.g05746"/>
</dbReference>